<dbReference type="Proteomes" id="UP000000851">
    <property type="component" value="Chromosome"/>
</dbReference>
<organism evidence="1 2">
    <name type="scientific">Catenulispora acidiphila (strain DSM 44928 / JCM 14897 / NBRC 102108 / NRRL B-24433 / ID139908)</name>
    <dbReference type="NCBI Taxonomy" id="479433"/>
    <lineage>
        <taxon>Bacteria</taxon>
        <taxon>Bacillati</taxon>
        <taxon>Actinomycetota</taxon>
        <taxon>Actinomycetes</taxon>
        <taxon>Catenulisporales</taxon>
        <taxon>Catenulisporaceae</taxon>
        <taxon>Catenulispora</taxon>
    </lineage>
</organism>
<protein>
    <submittedName>
        <fullName evidence="1">Uncharacterized protein</fullName>
    </submittedName>
</protein>
<evidence type="ECO:0000313" key="2">
    <source>
        <dbReference type="Proteomes" id="UP000000851"/>
    </source>
</evidence>
<dbReference type="EMBL" id="CP001700">
    <property type="protein sequence ID" value="ACU71863.1"/>
    <property type="molecule type" value="Genomic_DNA"/>
</dbReference>
<dbReference type="AlphaFoldDB" id="C7Q2X1"/>
<evidence type="ECO:0000313" key="1">
    <source>
        <dbReference type="EMBL" id="ACU71863.1"/>
    </source>
</evidence>
<sequence length="63" mass="6568">MQGGPVSVGSLLIAVTLKPINELPPGVHLEGVLTELGGVVAETVGNWYDKRGHEFCVSVPDIA</sequence>
<dbReference type="InParanoid" id="C7Q2X1"/>
<reference evidence="1 2" key="1">
    <citation type="journal article" date="2009" name="Stand. Genomic Sci.">
        <title>Complete genome sequence of Catenulispora acidiphila type strain (ID 139908).</title>
        <authorList>
            <person name="Copeland A."/>
            <person name="Lapidus A."/>
            <person name="Glavina Del Rio T."/>
            <person name="Nolan M."/>
            <person name="Lucas S."/>
            <person name="Chen F."/>
            <person name="Tice H."/>
            <person name="Cheng J.F."/>
            <person name="Bruce D."/>
            <person name="Goodwin L."/>
            <person name="Pitluck S."/>
            <person name="Mikhailova N."/>
            <person name="Pati A."/>
            <person name="Ivanova N."/>
            <person name="Mavromatis K."/>
            <person name="Chen A."/>
            <person name="Palaniappan K."/>
            <person name="Chain P."/>
            <person name="Land M."/>
            <person name="Hauser L."/>
            <person name="Chang Y.J."/>
            <person name="Jeffries C.D."/>
            <person name="Chertkov O."/>
            <person name="Brettin T."/>
            <person name="Detter J.C."/>
            <person name="Han C."/>
            <person name="Ali Z."/>
            <person name="Tindall B.J."/>
            <person name="Goker M."/>
            <person name="Bristow J."/>
            <person name="Eisen J.A."/>
            <person name="Markowitz V."/>
            <person name="Hugenholtz P."/>
            <person name="Kyrpides N.C."/>
            <person name="Klenk H.P."/>
        </authorList>
    </citation>
    <scope>NUCLEOTIDE SEQUENCE [LARGE SCALE GENOMIC DNA]</scope>
    <source>
        <strain evidence="2">DSM 44928 / JCM 14897 / NBRC 102108 / NRRL B-24433 / ID139908</strain>
    </source>
</reference>
<keyword evidence="2" id="KW-1185">Reference proteome</keyword>
<dbReference type="KEGG" id="cai:Caci_2954"/>
<dbReference type="HOGENOM" id="CLU_2877527_0_0_11"/>
<proteinExistence type="predicted"/>
<name>C7Q2X1_CATAD</name>
<accession>C7Q2X1</accession>
<gene>
    <name evidence="1" type="ordered locus">Caci_2954</name>
</gene>